<comment type="caution">
    <text evidence="8">The sequence shown here is derived from an EMBL/GenBank/DDBJ whole genome shotgun (WGS) entry which is preliminary data.</text>
</comment>
<evidence type="ECO:0000313" key="9">
    <source>
        <dbReference type="Proteomes" id="UP000263993"/>
    </source>
</evidence>
<keyword evidence="9" id="KW-1185">Reference proteome</keyword>
<dbReference type="Pfam" id="PF23914">
    <property type="entry name" value="TPR_CcmH_CycH"/>
    <property type="match status" value="1"/>
</dbReference>
<dbReference type="Proteomes" id="UP000263993">
    <property type="component" value="Unassembled WGS sequence"/>
</dbReference>
<comment type="subcellular location">
    <subcellularLocation>
        <location evidence="1">Cell envelope</location>
    </subcellularLocation>
</comment>
<proteinExistence type="predicted"/>
<evidence type="ECO:0000256" key="3">
    <source>
        <dbReference type="ARBA" id="ARBA00022748"/>
    </source>
</evidence>
<keyword evidence="2" id="KW-0677">Repeat</keyword>
<keyword evidence="4" id="KW-0802">TPR repeat</keyword>
<protein>
    <submittedName>
        <fullName evidence="8">C-type cytochrome biogenesis protein CcmI</fullName>
    </submittedName>
</protein>
<reference evidence="9" key="1">
    <citation type="submission" date="2018-08" db="EMBL/GenBank/DDBJ databases">
        <authorList>
            <person name="Kim S.-J."/>
            <person name="Jung G.-Y."/>
        </authorList>
    </citation>
    <scope>NUCLEOTIDE SEQUENCE [LARGE SCALE GENOMIC DNA]</scope>
    <source>
        <strain evidence="9">GY_H</strain>
    </source>
</reference>
<dbReference type="GO" id="GO:0030313">
    <property type="term" value="C:cell envelope"/>
    <property type="evidence" value="ECO:0007669"/>
    <property type="project" value="UniProtKB-SubCell"/>
</dbReference>
<dbReference type="InterPro" id="IPR051263">
    <property type="entry name" value="C-type_cytochrome_biogenesis"/>
</dbReference>
<keyword evidence="3" id="KW-0201">Cytochrome c-type biogenesis</keyword>
<dbReference type="RefSeq" id="WP_115518530.1">
    <property type="nucleotide sequence ID" value="NZ_QRGO01000002.1"/>
</dbReference>
<evidence type="ECO:0000256" key="6">
    <source>
        <dbReference type="SAM" id="Phobius"/>
    </source>
</evidence>
<dbReference type="PANTHER" id="PTHR47870">
    <property type="entry name" value="CYTOCHROME C-TYPE BIOGENESIS PROTEIN CCMH"/>
    <property type="match status" value="1"/>
</dbReference>
<dbReference type="AlphaFoldDB" id="A0A371B4A1"/>
<feature type="domain" description="Cytochrome c-type biogenesis protein H TPR" evidence="7">
    <location>
        <begin position="123"/>
        <end position="261"/>
    </location>
</feature>
<keyword evidence="6" id="KW-0812">Transmembrane</keyword>
<dbReference type="GO" id="GO:0017004">
    <property type="term" value="P:cytochrome complex assembly"/>
    <property type="evidence" value="ECO:0007669"/>
    <property type="project" value="UniProtKB-KW"/>
</dbReference>
<accession>A0A371B4A1</accession>
<organism evidence="8 9">
    <name type="scientific">Undibacter mobilis</name>
    <dbReference type="NCBI Taxonomy" id="2292256"/>
    <lineage>
        <taxon>Bacteria</taxon>
        <taxon>Pseudomonadati</taxon>
        <taxon>Pseudomonadota</taxon>
        <taxon>Alphaproteobacteria</taxon>
        <taxon>Hyphomicrobiales</taxon>
        <taxon>Nitrobacteraceae</taxon>
        <taxon>Undibacter</taxon>
    </lineage>
</organism>
<feature type="transmembrane region" description="Helical" evidence="6">
    <location>
        <begin position="94"/>
        <end position="114"/>
    </location>
</feature>
<dbReference type="NCBIfam" id="TIGR03142">
    <property type="entry name" value="cytochro_ccmI"/>
    <property type="match status" value="1"/>
</dbReference>
<evidence type="ECO:0000256" key="5">
    <source>
        <dbReference type="SAM" id="MobiDB-lite"/>
    </source>
</evidence>
<dbReference type="InterPro" id="IPR011990">
    <property type="entry name" value="TPR-like_helical_dom_sf"/>
</dbReference>
<sequence length="379" mass="40471">MSLWFVFALMTAAAIFAVLWPLGRRTATPGGSDQAVYRDQLDEIARDRAEGRIGEAEADAARTEVSRRLIAAADAAEKEKPVSGTAAPVWRRRAAALIGLLLLPIGASALYLVLGSPQLPGQPLAERQAAAQQDNSIETLIARVEAHLEKNPNDARGYEVVAPVYLRMGRFADAVNARRKAIALSGESAQRQADLGEALAALGNGVVTADAKAAFERALELDRNDLKALYFIGLAAEQDGDRKKAAAIWMSMLKDAPADAPWVPMVSEALTRVGGVPPKPTEATPAQPGPSADDVAAASQMSEQDRGNMIRGMVARLADRLKQDSSDVAGWQRLMRAYMVLGDRDKARSAAGDARKALAADPDKLRQIDETIKSMGLEG</sequence>
<dbReference type="SUPFAM" id="SSF48452">
    <property type="entry name" value="TPR-like"/>
    <property type="match status" value="1"/>
</dbReference>
<dbReference type="PANTHER" id="PTHR47870:SF1">
    <property type="entry name" value="CYTOCHROME C-TYPE BIOGENESIS PROTEIN CCMH"/>
    <property type="match status" value="1"/>
</dbReference>
<evidence type="ECO:0000259" key="7">
    <source>
        <dbReference type="Pfam" id="PF23914"/>
    </source>
</evidence>
<keyword evidence="6" id="KW-1133">Transmembrane helix</keyword>
<dbReference type="OrthoDB" id="9815847at2"/>
<name>A0A371B4A1_9BRAD</name>
<keyword evidence="6" id="KW-0472">Membrane</keyword>
<evidence type="ECO:0000256" key="1">
    <source>
        <dbReference type="ARBA" id="ARBA00004196"/>
    </source>
</evidence>
<dbReference type="EMBL" id="QRGO01000002">
    <property type="protein sequence ID" value="RDV02409.1"/>
    <property type="molecule type" value="Genomic_DNA"/>
</dbReference>
<dbReference type="InterPro" id="IPR017560">
    <property type="entry name" value="Cyt_c_biogenesis_CcmI"/>
</dbReference>
<evidence type="ECO:0000313" key="8">
    <source>
        <dbReference type="EMBL" id="RDV02409.1"/>
    </source>
</evidence>
<evidence type="ECO:0000256" key="4">
    <source>
        <dbReference type="ARBA" id="ARBA00022803"/>
    </source>
</evidence>
<evidence type="ECO:0000256" key="2">
    <source>
        <dbReference type="ARBA" id="ARBA00022737"/>
    </source>
</evidence>
<dbReference type="InterPro" id="IPR056413">
    <property type="entry name" value="TPR_CcmH_CycH"/>
</dbReference>
<dbReference type="Gene3D" id="1.25.40.10">
    <property type="entry name" value="Tetratricopeptide repeat domain"/>
    <property type="match status" value="1"/>
</dbReference>
<gene>
    <name evidence="8" type="primary">ccmI</name>
    <name evidence="8" type="ORF">DXH78_16145</name>
</gene>
<feature type="transmembrane region" description="Helical" evidence="6">
    <location>
        <begin position="6"/>
        <end position="23"/>
    </location>
</feature>
<feature type="region of interest" description="Disordered" evidence="5">
    <location>
        <begin position="274"/>
        <end position="302"/>
    </location>
</feature>